<accession>A0A849P4H4</accession>
<evidence type="ECO:0000256" key="1">
    <source>
        <dbReference type="HAMAP-Rule" id="MF_02062"/>
    </source>
</evidence>
<name>A0A849P4H4_9BURK</name>
<dbReference type="EMBL" id="JABGBN010000012">
    <property type="protein sequence ID" value="NOL52569.1"/>
    <property type="molecule type" value="Genomic_DNA"/>
</dbReference>
<keyword evidence="1" id="KW-0472">Membrane</keyword>
<keyword evidence="1" id="KW-1133">Transmembrane helix</keyword>
<feature type="transmembrane region" description="Helical" evidence="1">
    <location>
        <begin position="213"/>
        <end position="234"/>
    </location>
</feature>
<dbReference type="PANTHER" id="PTHR36178:SF1">
    <property type="entry name" value="SODIUM_GLUTAMATE SYMPORTER"/>
    <property type="match status" value="1"/>
</dbReference>
<keyword evidence="1" id="KW-1003">Cell membrane</keyword>
<dbReference type="GO" id="GO:0015813">
    <property type="term" value="P:L-glutamate transmembrane transport"/>
    <property type="evidence" value="ECO:0007669"/>
    <property type="project" value="UniProtKB-UniRule"/>
</dbReference>
<feature type="transmembrane region" description="Helical" evidence="1">
    <location>
        <begin position="240"/>
        <end position="259"/>
    </location>
</feature>
<keyword evidence="1" id="KW-0915">Sodium</keyword>
<evidence type="ECO:0000313" key="3">
    <source>
        <dbReference type="EMBL" id="NOL52569.1"/>
    </source>
</evidence>
<keyword evidence="1" id="KW-0997">Cell inner membrane</keyword>
<comment type="subcellular location">
    <subcellularLocation>
        <location evidence="1">Cell inner membrane</location>
        <topology evidence="1">Multi-pass membrane protein</topology>
    </subcellularLocation>
</comment>
<keyword evidence="1" id="KW-0769">Symport</keyword>
<comment type="function">
    <text evidence="1">Catalyzes the sodium-dependent transport of glutamate.</text>
</comment>
<dbReference type="Proteomes" id="UP000537862">
    <property type="component" value="Unassembled WGS sequence"/>
</dbReference>
<feature type="transmembrane region" description="Helical" evidence="1">
    <location>
        <begin position="94"/>
        <end position="116"/>
    </location>
</feature>
<comment type="caution">
    <text evidence="3">The sequence shown here is derived from an EMBL/GenBank/DDBJ whole genome shotgun (WGS) entry which is preliminary data.</text>
</comment>
<dbReference type="PANTHER" id="PTHR36178">
    <property type="entry name" value="SLR0625 PROTEIN"/>
    <property type="match status" value="1"/>
</dbReference>
<dbReference type="GO" id="GO:0005886">
    <property type="term" value="C:plasma membrane"/>
    <property type="evidence" value="ECO:0007669"/>
    <property type="project" value="UniProtKB-SubCell"/>
</dbReference>
<feature type="transmembrane region" description="Helical" evidence="1">
    <location>
        <begin position="301"/>
        <end position="326"/>
    </location>
</feature>
<keyword evidence="1" id="KW-0812">Transmembrane</keyword>
<sequence length="397" mass="42440">MSFQFDALSTLLLALLCLLLGIYLKSKIPFFEKFCIPAPVIGGFSASIIIWLLYLSNVEIKFDTALQGPLMIAFFTTVGIGGSYKLLKTGGKALIVYLLVCWFVALYQNALGAWLASLLDIHPVLGVMAGAVSLEGGHGAAAAFGKVAEGLGVDNATSVAISAATFGLIAGSLLGGPIANYLIQKHKVTIQAEEIKVDNAPLSKTGVINTTNFIRSLALIVIIMVIGLYLSGVFTDKTGFALPSYVGAMFVAIVFRNINDSIKVVEIKQETIDLIADVSLGIFLTMAMMNMKIWQITSVALPLLIILLLQVLALIALTVFVVFRLLGKNYDAAVMCGGLIGHGLGATPNAIANMSSVTEKYKVFSPKAFLIIPLCGAVLIDIVALPWHTWMINFFTK</sequence>
<organism evidence="3 4">
    <name type="scientific">Pelistega suis</name>
    <dbReference type="NCBI Taxonomy" id="1631957"/>
    <lineage>
        <taxon>Bacteria</taxon>
        <taxon>Pseudomonadati</taxon>
        <taxon>Pseudomonadota</taxon>
        <taxon>Betaproteobacteria</taxon>
        <taxon>Burkholderiales</taxon>
        <taxon>Alcaligenaceae</taxon>
        <taxon>Pelistega</taxon>
    </lineage>
</organism>
<dbReference type="RefSeq" id="WP_171681257.1">
    <property type="nucleotide sequence ID" value="NZ_JABGBN010000012.1"/>
</dbReference>
<feature type="transmembrane region" description="Helical" evidence="1">
    <location>
        <begin position="368"/>
        <end position="387"/>
    </location>
</feature>
<dbReference type="GO" id="GO:0015501">
    <property type="term" value="F:glutamate:sodium symporter activity"/>
    <property type="evidence" value="ECO:0007669"/>
    <property type="project" value="UniProtKB-UniRule"/>
</dbReference>
<feature type="transmembrane region" description="Helical" evidence="1">
    <location>
        <begin position="271"/>
        <end position="289"/>
    </location>
</feature>
<keyword evidence="1" id="KW-0739">Sodium transport</keyword>
<dbReference type="NCBIfam" id="TIGR00210">
    <property type="entry name" value="gltS"/>
    <property type="match status" value="1"/>
</dbReference>
<evidence type="ECO:0000313" key="4">
    <source>
        <dbReference type="Proteomes" id="UP000537862"/>
    </source>
</evidence>
<keyword evidence="1" id="KW-0813">Transport</keyword>
<keyword evidence="1" id="KW-0406">Ion transport</keyword>
<comment type="similarity">
    <text evidence="1">Belongs to the glutamate:Na(+) symporter (ESS) (TC 2.A.27) family.</text>
</comment>
<dbReference type="AlphaFoldDB" id="A0A849P4H4"/>
<feature type="transmembrane region" description="Helical" evidence="1">
    <location>
        <begin position="6"/>
        <end position="24"/>
    </location>
</feature>
<proteinExistence type="inferred from homology"/>
<dbReference type="InterPro" id="IPR004445">
    <property type="entry name" value="GltS"/>
</dbReference>
<feature type="transmembrane region" description="Helical" evidence="1">
    <location>
        <begin position="66"/>
        <end position="87"/>
    </location>
</feature>
<feature type="transmembrane region" description="Helical" evidence="1">
    <location>
        <begin position="159"/>
        <end position="183"/>
    </location>
</feature>
<evidence type="ECO:0000256" key="2">
    <source>
        <dbReference type="NCBIfam" id="TIGR00210"/>
    </source>
</evidence>
<gene>
    <name evidence="1 3" type="primary">gltS</name>
    <name evidence="3" type="ORF">HKX39_10365</name>
</gene>
<keyword evidence="1" id="KW-0029">Amino-acid transport</keyword>
<dbReference type="Pfam" id="PF03616">
    <property type="entry name" value="Glt_symporter"/>
    <property type="match status" value="1"/>
</dbReference>
<dbReference type="HAMAP" id="MF_02062">
    <property type="entry name" value="GltS"/>
    <property type="match status" value="1"/>
</dbReference>
<protein>
    <recommendedName>
        <fullName evidence="1 2">Sodium/glutamate symporter</fullName>
    </recommendedName>
</protein>
<feature type="transmembrane region" description="Helical" evidence="1">
    <location>
        <begin position="36"/>
        <end position="54"/>
    </location>
</feature>
<keyword evidence="4" id="KW-1185">Reference proteome</keyword>
<reference evidence="3 4" key="1">
    <citation type="submission" date="2020-05" db="EMBL/GenBank/DDBJ databases">
        <authorList>
            <person name="Niu N."/>
        </authorList>
    </citation>
    <scope>NUCLEOTIDE SEQUENCE [LARGE SCALE GENOMIC DNA]</scope>
    <source>
        <strain evidence="3 4">3340-03</strain>
    </source>
</reference>